<dbReference type="Gene3D" id="1.10.10.10">
    <property type="entry name" value="Winged helix-like DNA-binding domain superfamily/Winged helix DNA-binding domain"/>
    <property type="match status" value="1"/>
</dbReference>
<feature type="domain" description="Protein kinase" evidence="13">
    <location>
        <begin position="98"/>
        <end position="311"/>
    </location>
</feature>
<dbReference type="GO" id="GO:0030688">
    <property type="term" value="C:preribosome, small subunit precursor"/>
    <property type="evidence" value="ECO:0007669"/>
    <property type="project" value="TreeGrafter"/>
</dbReference>
<evidence type="ECO:0000256" key="4">
    <source>
        <dbReference type="ARBA" id="ARBA00022527"/>
    </source>
</evidence>
<dbReference type="Proteomes" id="UP000324354">
    <property type="component" value="Chromosome"/>
</dbReference>
<dbReference type="InterPro" id="IPR015285">
    <property type="entry name" value="RIO2_wHTH_N"/>
</dbReference>
<dbReference type="FunFam" id="1.10.10.10:FF:000647">
    <property type="entry name" value="Serine/threonine protein kinase"/>
    <property type="match status" value="1"/>
</dbReference>
<dbReference type="GO" id="GO:0005524">
    <property type="term" value="F:ATP binding"/>
    <property type="evidence" value="ECO:0007669"/>
    <property type="project" value="UniProtKB-KW"/>
</dbReference>
<dbReference type="InterPro" id="IPR000719">
    <property type="entry name" value="Prot_kinase_dom"/>
</dbReference>
<dbReference type="Pfam" id="PF01163">
    <property type="entry name" value="RIO1"/>
    <property type="match status" value="1"/>
</dbReference>
<dbReference type="Gene3D" id="1.10.510.10">
    <property type="entry name" value="Transferase(Phosphotransferase) domain 1"/>
    <property type="match status" value="1"/>
</dbReference>
<keyword evidence="5" id="KW-0808">Transferase</keyword>
<dbReference type="GO" id="GO:0030490">
    <property type="term" value="P:maturation of SSU-rRNA"/>
    <property type="evidence" value="ECO:0007669"/>
    <property type="project" value="TreeGrafter"/>
</dbReference>
<evidence type="ECO:0000256" key="3">
    <source>
        <dbReference type="ARBA" id="ARBA00012513"/>
    </source>
</evidence>
<evidence type="ECO:0000256" key="1">
    <source>
        <dbReference type="ARBA" id="ARBA00001946"/>
    </source>
</evidence>
<keyword evidence="8 14" id="KW-0418">Kinase</keyword>
<dbReference type="Pfam" id="PF09202">
    <property type="entry name" value="Rio2_N"/>
    <property type="match status" value="1"/>
</dbReference>
<evidence type="ECO:0000313" key="15">
    <source>
        <dbReference type="Proteomes" id="UP000324354"/>
    </source>
</evidence>
<dbReference type="GO" id="GO:0005829">
    <property type="term" value="C:cytosol"/>
    <property type="evidence" value="ECO:0007669"/>
    <property type="project" value="TreeGrafter"/>
</dbReference>
<organism evidence="14 15">
    <name type="scientific">Pyrococcus furiosus (strain ATCC 43587 / DSM 3638 / JCM 8422 / Vc1)</name>
    <dbReference type="NCBI Taxonomy" id="186497"/>
    <lineage>
        <taxon>Archaea</taxon>
        <taxon>Methanobacteriati</taxon>
        <taxon>Methanobacteriota</taxon>
        <taxon>Thermococci</taxon>
        <taxon>Thermococcales</taxon>
        <taxon>Thermococcaceae</taxon>
        <taxon>Pyrococcus</taxon>
    </lineage>
</organism>
<evidence type="ECO:0000256" key="7">
    <source>
        <dbReference type="ARBA" id="ARBA00022741"/>
    </source>
</evidence>
<keyword evidence="6" id="KW-0479">Metal-binding</keyword>
<dbReference type="InterPro" id="IPR000687">
    <property type="entry name" value="RIO_kinase"/>
</dbReference>
<dbReference type="InterPro" id="IPR036390">
    <property type="entry name" value="WH_DNA-bd_sf"/>
</dbReference>
<dbReference type="InterPro" id="IPR018934">
    <property type="entry name" value="RIO_dom"/>
</dbReference>
<dbReference type="OrthoDB" id="50101at2157"/>
<dbReference type="AlphaFoldDB" id="A0A5C0XTL3"/>
<dbReference type="GO" id="GO:0004674">
    <property type="term" value="F:protein serine/threonine kinase activity"/>
    <property type="evidence" value="ECO:0007669"/>
    <property type="project" value="UniProtKB-KW"/>
</dbReference>
<dbReference type="PANTHER" id="PTHR45852">
    <property type="entry name" value="SER/THR-PROTEIN KINASE RIO2"/>
    <property type="match status" value="1"/>
</dbReference>
<proteinExistence type="inferred from homology"/>
<dbReference type="InterPro" id="IPR030484">
    <property type="entry name" value="Rio2"/>
</dbReference>
<dbReference type="InterPro" id="IPR036388">
    <property type="entry name" value="WH-like_DNA-bd_sf"/>
</dbReference>
<dbReference type="Gene3D" id="3.30.200.20">
    <property type="entry name" value="Phosphorylase Kinase, domain 1"/>
    <property type="match status" value="1"/>
</dbReference>
<comment type="catalytic activity">
    <reaction evidence="11">
        <text>L-threonyl-[protein] + ATP = O-phospho-L-threonyl-[protein] + ADP + H(+)</text>
        <dbReference type="Rhea" id="RHEA:46608"/>
        <dbReference type="Rhea" id="RHEA-COMP:11060"/>
        <dbReference type="Rhea" id="RHEA-COMP:11605"/>
        <dbReference type="ChEBI" id="CHEBI:15378"/>
        <dbReference type="ChEBI" id="CHEBI:30013"/>
        <dbReference type="ChEBI" id="CHEBI:30616"/>
        <dbReference type="ChEBI" id="CHEBI:61977"/>
        <dbReference type="ChEBI" id="CHEBI:456216"/>
        <dbReference type="EC" id="2.7.11.1"/>
    </reaction>
</comment>
<evidence type="ECO:0000256" key="6">
    <source>
        <dbReference type="ARBA" id="ARBA00022723"/>
    </source>
</evidence>
<accession>A0A5C0XTL3</accession>
<dbReference type="GeneID" id="41712170"/>
<evidence type="ECO:0000256" key="11">
    <source>
        <dbReference type="ARBA" id="ARBA00047899"/>
    </source>
</evidence>
<dbReference type="GO" id="GO:0046872">
    <property type="term" value="F:metal ion binding"/>
    <property type="evidence" value="ECO:0007669"/>
    <property type="project" value="UniProtKB-KW"/>
</dbReference>
<evidence type="ECO:0000259" key="13">
    <source>
        <dbReference type="PROSITE" id="PS50011"/>
    </source>
</evidence>
<dbReference type="SMART" id="SM00090">
    <property type="entry name" value="RIO"/>
    <property type="match status" value="1"/>
</dbReference>
<evidence type="ECO:0000256" key="12">
    <source>
        <dbReference type="ARBA" id="ARBA00048679"/>
    </source>
</evidence>
<evidence type="ECO:0000256" key="10">
    <source>
        <dbReference type="ARBA" id="ARBA00022842"/>
    </source>
</evidence>
<evidence type="ECO:0000256" key="9">
    <source>
        <dbReference type="ARBA" id="ARBA00022840"/>
    </source>
</evidence>
<name>A0A5C0XTL3_PYRFU</name>
<dbReference type="PANTHER" id="PTHR45852:SF1">
    <property type="entry name" value="SERINE_THREONINE-PROTEIN KINASE RIO2"/>
    <property type="match status" value="1"/>
</dbReference>
<gene>
    <name evidence="14" type="ORF">PFDSM3638_01835</name>
</gene>
<dbReference type="EMBL" id="CP023154">
    <property type="protein sequence ID" value="QEK78090.1"/>
    <property type="molecule type" value="Genomic_DNA"/>
</dbReference>
<evidence type="ECO:0000256" key="8">
    <source>
        <dbReference type="ARBA" id="ARBA00022777"/>
    </source>
</evidence>
<reference evidence="14 15" key="1">
    <citation type="submission" date="2017-08" db="EMBL/GenBank/DDBJ databases">
        <title>Resequencing and Reannotation of the genome of Pyrococcus furiosus type strain DSM3638.</title>
        <authorList>
            <person name="Reichelt R.M."/>
            <person name="Bunk B."/>
        </authorList>
    </citation>
    <scope>NUCLEOTIDE SEQUENCE [LARGE SCALE GENOMIC DNA]</scope>
    <source>
        <strain evidence="14 15">DSM 3638</strain>
    </source>
</reference>
<dbReference type="CDD" id="cd05144">
    <property type="entry name" value="RIO2_C"/>
    <property type="match status" value="1"/>
</dbReference>
<sequence length="311" mass="35961">MVSKLLALEAYPKLKDIDFRLLRAVELNMRHHKWVPLEDIARFARMDLESASYRLGKLDKLGLVIRRSDIGYIGYQLTIHGYDALAIRAFAKKGVIEAISTTHIGVGKDADVYVAITPQGEKVAIKFNRIGERTSARKAYYHSDVFADKHHKSWLYVSRLIAKKEHEALVLLSSFAKVPKPIAWNRHAIVMEFIDGVELAELRDTDLTKEEAEEILGKVLDEYEKIVKFGIVHGDMSEFNIVITKDNDILIIDWAQYLTCANPESLGLLKRDISVLLNAFRRRWGVKRDFEEEWKRFYEAWQIGRREKEES</sequence>
<keyword evidence="9" id="KW-0067">ATP-binding</keyword>
<comment type="cofactor">
    <cofactor evidence="1">
        <name>Mg(2+)</name>
        <dbReference type="ChEBI" id="CHEBI:18420"/>
    </cofactor>
</comment>
<dbReference type="SUPFAM" id="SSF46785">
    <property type="entry name" value="Winged helix' DNA-binding domain"/>
    <property type="match status" value="1"/>
</dbReference>
<dbReference type="PROSITE" id="PS50011">
    <property type="entry name" value="PROTEIN_KINASE_DOM"/>
    <property type="match status" value="1"/>
</dbReference>
<dbReference type="EC" id="2.7.11.1" evidence="3"/>
<evidence type="ECO:0000313" key="14">
    <source>
        <dbReference type="EMBL" id="QEK78090.1"/>
    </source>
</evidence>
<dbReference type="InterPro" id="IPR011009">
    <property type="entry name" value="Kinase-like_dom_sf"/>
</dbReference>
<keyword evidence="7" id="KW-0547">Nucleotide-binding</keyword>
<dbReference type="FunFam" id="3.30.200.20:FF:000052">
    <property type="entry name" value="Serine/threonine-protein kinase RIO2"/>
    <property type="match status" value="1"/>
</dbReference>
<dbReference type="SUPFAM" id="SSF56112">
    <property type="entry name" value="Protein kinase-like (PK-like)"/>
    <property type="match status" value="1"/>
</dbReference>
<comment type="catalytic activity">
    <reaction evidence="12">
        <text>L-seryl-[protein] + ATP = O-phospho-L-seryl-[protein] + ADP + H(+)</text>
        <dbReference type="Rhea" id="RHEA:17989"/>
        <dbReference type="Rhea" id="RHEA-COMP:9863"/>
        <dbReference type="Rhea" id="RHEA-COMP:11604"/>
        <dbReference type="ChEBI" id="CHEBI:15378"/>
        <dbReference type="ChEBI" id="CHEBI:29999"/>
        <dbReference type="ChEBI" id="CHEBI:30616"/>
        <dbReference type="ChEBI" id="CHEBI:83421"/>
        <dbReference type="ChEBI" id="CHEBI:456216"/>
        <dbReference type="EC" id="2.7.11.1"/>
    </reaction>
</comment>
<keyword evidence="10" id="KW-0460">Magnesium</keyword>
<protein>
    <recommendedName>
        <fullName evidence="3">non-specific serine/threonine protein kinase</fullName>
        <ecNumber evidence="3">2.7.11.1</ecNumber>
    </recommendedName>
</protein>
<dbReference type="GeneID" id="13302177"/>
<dbReference type="RefSeq" id="WP_011011478.1">
    <property type="nucleotide sequence ID" value="NC_003413.1"/>
</dbReference>
<evidence type="ECO:0000256" key="2">
    <source>
        <dbReference type="ARBA" id="ARBA00009196"/>
    </source>
</evidence>
<evidence type="ECO:0000256" key="5">
    <source>
        <dbReference type="ARBA" id="ARBA00022679"/>
    </source>
</evidence>
<comment type="similarity">
    <text evidence="2">Belongs to the protein kinase superfamily. RIO-type Ser/Thr kinase family.</text>
</comment>
<keyword evidence="4" id="KW-0723">Serine/threonine-protein kinase</keyword>